<protein>
    <submittedName>
        <fullName evidence="1">Uncharacterized protein</fullName>
    </submittedName>
</protein>
<reference evidence="1" key="1">
    <citation type="journal article" date="2019" name="MBio">
        <title>Virus Genomes from Deep Sea Sediments Expand the Ocean Megavirome and Support Independent Origins of Viral Gigantism.</title>
        <authorList>
            <person name="Backstrom D."/>
            <person name="Yutin N."/>
            <person name="Jorgensen S.L."/>
            <person name="Dharamshi J."/>
            <person name="Homa F."/>
            <person name="Zaremba-Niedwiedzka K."/>
            <person name="Spang A."/>
            <person name="Wolf Y.I."/>
            <person name="Koonin E.V."/>
            <person name="Ettema T.J."/>
        </authorList>
    </citation>
    <scope>NUCLEOTIDE SEQUENCE</scope>
</reference>
<evidence type="ECO:0000313" key="1">
    <source>
        <dbReference type="EMBL" id="QBK93788.1"/>
    </source>
</evidence>
<dbReference type="EMBL" id="MK500605">
    <property type="protein sequence ID" value="QBK93788.1"/>
    <property type="molecule type" value="Genomic_DNA"/>
</dbReference>
<gene>
    <name evidence="1" type="ORF">LCPAC406_01020</name>
</gene>
<organism evidence="1">
    <name type="scientific">Pithovirus LCPAC406</name>
    <dbReference type="NCBI Taxonomy" id="2506599"/>
    <lineage>
        <taxon>Viruses</taxon>
        <taxon>Pithoviruses</taxon>
    </lineage>
</organism>
<proteinExistence type="predicted"/>
<accession>A0A481ZD09</accession>
<sequence>MKVKRDYGMEKKYGSTWKETAINMFKVNMINLNNRWIDGCTYTEIVRKALEQKDAFKYLEMLQEGHYPEYLPWISVFSGNIFIPDENMHEQISNQLNRDLTDEEIRILKNAFTSEFAIIHRAFFEIKNSYVIPLSRQTYLEDNIHFDESLAKILQSFIDVYPYIMFFSSVPDNELNNISDY</sequence>
<name>A0A481ZD09_9VIRU</name>